<feature type="transmembrane region" description="Helical" evidence="2">
    <location>
        <begin position="321"/>
        <end position="339"/>
    </location>
</feature>
<organism evidence="3 4">
    <name type="scientific">Corynebacterium bovis</name>
    <dbReference type="NCBI Taxonomy" id="36808"/>
    <lineage>
        <taxon>Bacteria</taxon>
        <taxon>Bacillati</taxon>
        <taxon>Actinomycetota</taxon>
        <taxon>Actinomycetes</taxon>
        <taxon>Mycobacteriales</taxon>
        <taxon>Corynebacteriaceae</taxon>
        <taxon>Corynebacterium</taxon>
    </lineage>
</organism>
<keyword evidence="2" id="KW-0472">Membrane</keyword>
<feature type="transmembrane region" description="Helical" evidence="2">
    <location>
        <begin position="294"/>
        <end position="315"/>
    </location>
</feature>
<dbReference type="EMBL" id="PQNK01000002">
    <property type="protein sequence ID" value="RRO87608.1"/>
    <property type="molecule type" value="Genomic_DNA"/>
</dbReference>
<evidence type="ECO:0000313" key="4">
    <source>
        <dbReference type="Proteomes" id="UP000276526"/>
    </source>
</evidence>
<name>A0A426Q185_9CORY</name>
<feature type="compositionally biased region" description="Basic and acidic residues" evidence="1">
    <location>
        <begin position="1"/>
        <end position="13"/>
    </location>
</feature>
<comment type="caution">
    <text evidence="3">The sequence shown here is derived from an EMBL/GenBank/DDBJ whole genome shotgun (WGS) entry which is preliminary data.</text>
</comment>
<feature type="transmembrane region" description="Helical" evidence="2">
    <location>
        <begin position="160"/>
        <end position="179"/>
    </location>
</feature>
<feature type="transmembrane region" description="Helical" evidence="2">
    <location>
        <begin position="86"/>
        <end position="109"/>
    </location>
</feature>
<dbReference type="Pfam" id="PF14256">
    <property type="entry name" value="YwiC"/>
    <property type="match status" value="1"/>
</dbReference>
<dbReference type="AlphaFoldDB" id="A0A426Q185"/>
<dbReference type="RefSeq" id="WP_125206928.1">
    <property type="nucleotide sequence ID" value="NZ_JAUKFU010000130.1"/>
</dbReference>
<reference evidence="3 4" key="1">
    <citation type="submission" date="2018-01" db="EMBL/GenBank/DDBJ databases">
        <title>Twenty Corynebacterium bovis Genomes.</title>
        <authorList>
            <person name="Gulvik C.A."/>
        </authorList>
    </citation>
    <scope>NUCLEOTIDE SEQUENCE [LARGE SCALE GENOMIC DNA]</scope>
    <source>
        <strain evidence="3 4">F6900</strain>
    </source>
</reference>
<evidence type="ECO:0000256" key="2">
    <source>
        <dbReference type="SAM" id="Phobius"/>
    </source>
</evidence>
<feature type="transmembrane region" description="Helical" evidence="2">
    <location>
        <begin position="262"/>
        <end position="282"/>
    </location>
</feature>
<evidence type="ECO:0008006" key="5">
    <source>
        <dbReference type="Google" id="ProtNLM"/>
    </source>
</evidence>
<feature type="transmembrane region" description="Helical" evidence="2">
    <location>
        <begin position="364"/>
        <end position="386"/>
    </location>
</feature>
<feature type="transmembrane region" description="Helical" evidence="2">
    <location>
        <begin position="185"/>
        <end position="203"/>
    </location>
</feature>
<keyword evidence="2" id="KW-1133">Transmembrane helix</keyword>
<feature type="transmembrane region" description="Helical" evidence="2">
    <location>
        <begin position="210"/>
        <end position="228"/>
    </location>
</feature>
<evidence type="ECO:0000256" key="1">
    <source>
        <dbReference type="SAM" id="MobiDB-lite"/>
    </source>
</evidence>
<gene>
    <name evidence="3" type="ORF">CXF48_01425</name>
</gene>
<accession>A0A426Q185</accession>
<evidence type="ECO:0000313" key="3">
    <source>
        <dbReference type="EMBL" id="RRO87608.1"/>
    </source>
</evidence>
<dbReference type="Proteomes" id="UP000276526">
    <property type="component" value="Unassembled WGS sequence"/>
</dbReference>
<feature type="compositionally biased region" description="Low complexity" evidence="1">
    <location>
        <begin position="17"/>
        <end position="54"/>
    </location>
</feature>
<protein>
    <recommendedName>
        <fullName evidence="5">YwiC-like family protein</fullName>
    </recommendedName>
</protein>
<dbReference type="InterPro" id="IPR025576">
    <property type="entry name" value="YwiC"/>
</dbReference>
<feature type="compositionally biased region" description="Basic residues" evidence="1">
    <location>
        <begin position="55"/>
        <end position="74"/>
    </location>
</feature>
<feature type="transmembrane region" description="Helical" evidence="2">
    <location>
        <begin position="121"/>
        <end position="148"/>
    </location>
</feature>
<proteinExistence type="predicted"/>
<keyword evidence="2" id="KW-0812">Transmembrane</keyword>
<sequence>MTGHAEESRRSEQQPDATGAASPTTGTATPAEATTGTSAPAEATTGTADGTATRPRPRSGRTTRTAPRPRRTRHGISPWVPNQHGAWPMLVAGPVVGIAWAAVLLGVMAADDRAPGLRGTASTVIVLVAAVVAWFAGYFAFFAAGIWLRAKAPAKRAAALRPTLLYGAVALVGVVVALLLQPHLLWWAIPVAAASAVAVGETWRGTPRSVISGVATVVLCAVTVPALASTGIDAARAVAGGVTWGAGASGPFTTAVVEGLPAAVWVAAVWSLLYNTGTILYVKTMIREKGNRAFLAVSVGYHALMLVAVVATGWVRGVPTAAVVVMALVAAAALARSVLVPRAAARAAAGVWTPKAVGRREMPLVLGTLVACLLTALLYGGGFTVVV</sequence>
<feature type="region of interest" description="Disordered" evidence="1">
    <location>
        <begin position="1"/>
        <end position="79"/>
    </location>
</feature>